<name>V6SRQ9_9FLAO</name>
<dbReference type="STRING" id="1341181.FLJC2902T_07870"/>
<evidence type="ECO:0008006" key="4">
    <source>
        <dbReference type="Google" id="ProtNLM"/>
    </source>
</evidence>
<dbReference type="Proteomes" id="UP000018004">
    <property type="component" value="Unassembled WGS sequence"/>
</dbReference>
<sequence>MKKIIFLLILSIPFFSCSNNDNGTSDASANEQLSSSPEALEEYDDSSYGIYKGIFVGSTGTVYINIYNGGSISAKMVIEGVTYNFKTSETAYDGKAITSLTFFNTSSSFDFNVQADGEYPTITNLNIKGHPKALVQLLKEYSFEHIKCYVGTFDNDENSIFNLATTSNGYILGLALQKGETEIIYMDGTFEGTKINGTFEGGHFSGTINNNKLSGIWEDSMHKRGNWTATRKL</sequence>
<dbReference type="AlphaFoldDB" id="V6SRQ9"/>
<organism evidence="2 3">
    <name type="scientific">Flavobacterium limnosediminis JC2902</name>
    <dbReference type="NCBI Taxonomy" id="1341181"/>
    <lineage>
        <taxon>Bacteria</taxon>
        <taxon>Pseudomonadati</taxon>
        <taxon>Bacteroidota</taxon>
        <taxon>Flavobacteriia</taxon>
        <taxon>Flavobacteriales</taxon>
        <taxon>Flavobacteriaceae</taxon>
        <taxon>Flavobacterium</taxon>
    </lineage>
</organism>
<comment type="caution">
    <text evidence="2">The sequence shown here is derived from an EMBL/GenBank/DDBJ whole genome shotgun (WGS) entry which is preliminary data.</text>
</comment>
<protein>
    <recommendedName>
        <fullName evidence="4">Lipoprotein</fullName>
    </recommendedName>
</protein>
<evidence type="ECO:0000313" key="2">
    <source>
        <dbReference type="EMBL" id="ESU29388.1"/>
    </source>
</evidence>
<dbReference type="eggNOG" id="ENOG5032QKN">
    <property type="taxonomic scope" value="Bacteria"/>
</dbReference>
<proteinExistence type="predicted"/>
<gene>
    <name evidence="2" type="ORF">FLJC2902T_07870</name>
</gene>
<accession>V6SRQ9</accession>
<evidence type="ECO:0000256" key="1">
    <source>
        <dbReference type="SAM" id="SignalP"/>
    </source>
</evidence>
<dbReference type="PATRIC" id="fig|1341181.4.peg.781"/>
<dbReference type="EMBL" id="AVGG01000002">
    <property type="protein sequence ID" value="ESU29388.1"/>
    <property type="molecule type" value="Genomic_DNA"/>
</dbReference>
<dbReference type="RefSeq" id="WP_023578456.1">
    <property type="nucleotide sequence ID" value="NZ_AVGG01000002.1"/>
</dbReference>
<evidence type="ECO:0000313" key="3">
    <source>
        <dbReference type="Proteomes" id="UP000018004"/>
    </source>
</evidence>
<dbReference type="OrthoDB" id="1376866at2"/>
<feature type="signal peptide" evidence="1">
    <location>
        <begin position="1"/>
        <end position="18"/>
    </location>
</feature>
<reference evidence="2 3" key="1">
    <citation type="submission" date="2013-08" db="EMBL/GenBank/DDBJ databases">
        <title>Flavobacterium limnosediminis JC2902 genome sequencing.</title>
        <authorList>
            <person name="Lee K."/>
            <person name="Yi H."/>
            <person name="Park S."/>
            <person name="Chun J."/>
        </authorList>
    </citation>
    <scope>NUCLEOTIDE SEQUENCE [LARGE SCALE GENOMIC DNA]</scope>
    <source>
        <strain evidence="2 3">JC2902</strain>
    </source>
</reference>
<keyword evidence="3" id="KW-1185">Reference proteome</keyword>
<keyword evidence="1" id="KW-0732">Signal</keyword>
<feature type="chain" id="PRO_5004750886" description="Lipoprotein" evidence="1">
    <location>
        <begin position="19"/>
        <end position="233"/>
    </location>
</feature>